<feature type="transmembrane region" description="Helical" evidence="1">
    <location>
        <begin position="50"/>
        <end position="68"/>
    </location>
</feature>
<accession>A0ABZ2XPB8</accession>
<keyword evidence="1" id="KW-0812">Transmembrane</keyword>
<reference evidence="2 3" key="1">
    <citation type="submission" date="2023-04" db="EMBL/GenBank/DDBJ databases">
        <title>Complete genome sequence of Alisedimentitalea scapharcae.</title>
        <authorList>
            <person name="Rong J.-C."/>
            <person name="Yi M.-L."/>
            <person name="Zhao Q."/>
        </authorList>
    </citation>
    <scope>NUCLEOTIDE SEQUENCE [LARGE SCALE GENOMIC DNA]</scope>
    <source>
        <strain evidence="2 3">KCTC 42119</strain>
    </source>
</reference>
<dbReference type="Proteomes" id="UP001623232">
    <property type="component" value="Chromosome"/>
</dbReference>
<dbReference type="RefSeq" id="WP_406644797.1">
    <property type="nucleotide sequence ID" value="NZ_CP123584.1"/>
</dbReference>
<name>A0ABZ2XPB8_9RHOB</name>
<keyword evidence="1" id="KW-1133">Transmembrane helix</keyword>
<keyword evidence="3" id="KW-1185">Reference proteome</keyword>
<evidence type="ECO:0008006" key="4">
    <source>
        <dbReference type="Google" id="ProtNLM"/>
    </source>
</evidence>
<organism evidence="2 3">
    <name type="scientific">Aliisedimentitalea scapharcae</name>
    <dbReference type="NCBI Taxonomy" id="1524259"/>
    <lineage>
        <taxon>Bacteria</taxon>
        <taxon>Pseudomonadati</taxon>
        <taxon>Pseudomonadota</taxon>
        <taxon>Alphaproteobacteria</taxon>
        <taxon>Rhodobacterales</taxon>
        <taxon>Roseobacteraceae</taxon>
        <taxon>Aliisedimentitalea</taxon>
    </lineage>
</organism>
<feature type="transmembrane region" description="Helical" evidence="1">
    <location>
        <begin position="21"/>
        <end position="44"/>
    </location>
</feature>
<evidence type="ECO:0000313" key="3">
    <source>
        <dbReference type="Proteomes" id="UP001623232"/>
    </source>
</evidence>
<dbReference type="EMBL" id="CP123584">
    <property type="protein sequence ID" value="WZK87538.1"/>
    <property type="molecule type" value="Genomic_DNA"/>
</dbReference>
<protein>
    <recommendedName>
        <fullName evidence="4">NnrT protein</fullName>
    </recommendedName>
</protein>
<evidence type="ECO:0000256" key="1">
    <source>
        <dbReference type="SAM" id="Phobius"/>
    </source>
</evidence>
<keyword evidence="1" id="KW-0472">Membrane</keyword>
<evidence type="ECO:0000313" key="2">
    <source>
        <dbReference type="EMBL" id="WZK87538.1"/>
    </source>
</evidence>
<sequence length="83" mass="9208">MTKKDDTSGRWPVWKLSVMMYPFAAGTVAINLYFIGLISHISGYAAIDPITALVWSIPLGVPAGWLFGRWARKLMDQADGHID</sequence>
<proteinExistence type="predicted"/>
<gene>
    <name evidence="2" type="ORF">QEZ52_13040</name>
</gene>